<proteinExistence type="inferred from homology"/>
<organism evidence="7 8">
    <name type="scientific">Paraburkholderia domus</name>
    <dbReference type="NCBI Taxonomy" id="2793075"/>
    <lineage>
        <taxon>Bacteria</taxon>
        <taxon>Pseudomonadati</taxon>
        <taxon>Pseudomonadota</taxon>
        <taxon>Betaproteobacteria</taxon>
        <taxon>Burkholderiales</taxon>
        <taxon>Burkholderiaceae</taxon>
        <taxon>Paraburkholderia</taxon>
    </lineage>
</organism>
<name>A0A9N8MLY2_9BURK</name>
<feature type="domain" description="PpiC" evidence="6">
    <location>
        <begin position="165"/>
        <end position="265"/>
    </location>
</feature>
<dbReference type="InterPro" id="IPR027304">
    <property type="entry name" value="Trigger_fact/SurA_dom_sf"/>
</dbReference>
<keyword evidence="5" id="KW-0413">Isomerase</keyword>
<dbReference type="InterPro" id="IPR046357">
    <property type="entry name" value="PPIase_dom_sf"/>
</dbReference>
<comment type="caution">
    <text evidence="7">The sequence shown here is derived from an EMBL/GenBank/DDBJ whole genome shotgun (WGS) entry which is preliminary data.</text>
</comment>
<dbReference type="InterPro" id="IPR050245">
    <property type="entry name" value="PrsA_foldase"/>
</dbReference>
<comment type="catalytic activity">
    <reaction evidence="1">
        <text>[protein]-peptidylproline (omega=180) = [protein]-peptidylproline (omega=0)</text>
        <dbReference type="Rhea" id="RHEA:16237"/>
        <dbReference type="Rhea" id="RHEA-COMP:10747"/>
        <dbReference type="Rhea" id="RHEA-COMP:10748"/>
        <dbReference type="ChEBI" id="CHEBI:83833"/>
        <dbReference type="ChEBI" id="CHEBI:83834"/>
        <dbReference type="EC" id="5.2.1.8"/>
    </reaction>
</comment>
<keyword evidence="8" id="KW-1185">Reference proteome</keyword>
<sequence>MIVTNDNGRGEQMVRMTKRSHGRYGRYSRSGIAVAAAVLVSMVTTGSSHAAQNATAVMLPPGAFATVNGVALSQTQFEQTLRDTGQPDSPVARQMIRKGMLERELLRQAAESEKLGDTPGVRSVANKARVDAENRLYVATHLHPEAVTDAQVHARYDAIGAEMGPREYRASVIMVPDDVAAKAVLAQLRSGVPFGTLAAQLGSVPGRNNDGTLPGWVSFRLPPAEGHTMGLALPLAREISTLNVGETSRSPVAVGTARAIVKLDAKRATLVPSYDSAKGALRQSLEAAAREQAYGRLIGELAHASVIVQTGAPETEARGPGSLVKQEHP</sequence>
<keyword evidence="4 5" id="KW-0697">Rotamase</keyword>
<evidence type="ECO:0000313" key="7">
    <source>
        <dbReference type="EMBL" id="CAE6871647.1"/>
    </source>
</evidence>
<dbReference type="PANTHER" id="PTHR47245:SF2">
    <property type="entry name" value="PEPTIDYL-PROLYL CIS-TRANS ISOMERASE HP_0175-RELATED"/>
    <property type="match status" value="1"/>
</dbReference>
<dbReference type="SUPFAM" id="SSF54534">
    <property type="entry name" value="FKBP-like"/>
    <property type="match status" value="1"/>
</dbReference>
<comment type="similarity">
    <text evidence="2">Belongs to the PpiC/parvulin rotamase family.</text>
</comment>
<dbReference type="InterPro" id="IPR000297">
    <property type="entry name" value="PPIase_PpiC"/>
</dbReference>
<dbReference type="Gene3D" id="3.10.50.40">
    <property type="match status" value="1"/>
</dbReference>
<evidence type="ECO:0000256" key="4">
    <source>
        <dbReference type="ARBA" id="ARBA00023110"/>
    </source>
</evidence>
<accession>A0A9N8MLY2</accession>
<dbReference type="Pfam" id="PF13145">
    <property type="entry name" value="Rotamase_2"/>
    <property type="match status" value="1"/>
</dbReference>
<dbReference type="AlphaFoldDB" id="A0A9N8MLY2"/>
<evidence type="ECO:0000259" key="6">
    <source>
        <dbReference type="PROSITE" id="PS50198"/>
    </source>
</evidence>
<dbReference type="PANTHER" id="PTHR47245">
    <property type="entry name" value="PEPTIDYLPROLYL ISOMERASE"/>
    <property type="match status" value="1"/>
</dbReference>
<dbReference type="EC" id="5.2.1.8" evidence="3"/>
<dbReference type="Proteomes" id="UP000675121">
    <property type="component" value="Unassembled WGS sequence"/>
</dbReference>
<reference evidence="7" key="1">
    <citation type="submission" date="2021-02" db="EMBL/GenBank/DDBJ databases">
        <authorList>
            <person name="Vanwijnsberghe S."/>
        </authorList>
    </citation>
    <scope>NUCLEOTIDE SEQUENCE</scope>
    <source>
        <strain evidence="7">R-70211</strain>
    </source>
</reference>
<evidence type="ECO:0000256" key="3">
    <source>
        <dbReference type="ARBA" id="ARBA00013194"/>
    </source>
</evidence>
<evidence type="ECO:0000256" key="1">
    <source>
        <dbReference type="ARBA" id="ARBA00000971"/>
    </source>
</evidence>
<dbReference type="GO" id="GO:0003755">
    <property type="term" value="F:peptidyl-prolyl cis-trans isomerase activity"/>
    <property type="evidence" value="ECO:0007669"/>
    <property type="project" value="UniProtKB-KW"/>
</dbReference>
<dbReference type="EMBL" id="CAJNAS010000003">
    <property type="protein sequence ID" value="CAE6871647.1"/>
    <property type="molecule type" value="Genomic_DNA"/>
</dbReference>
<protein>
    <recommendedName>
        <fullName evidence="3">peptidylprolyl isomerase</fullName>
        <ecNumber evidence="3">5.2.1.8</ecNumber>
    </recommendedName>
</protein>
<gene>
    <name evidence="7" type="ORF">R70211_01284</name>
</gene>
<dbReference type="RefSeq" id="WP_201139625.1">
    <property type="nucleotide sequence ID" value="NZ_CAJNAS010000003.1"/>
</dbReference>
<evidence type="ECO:0000256" key="5">
    <source>
        <dbReference type="PROSITE-ProRule" id="PRU00278"/>
    </source>
</evidence>
<evidence type="ECO:0000256" key="2">
    <source>
        <dbReference type="ARBA" id="ARBA00007656"/>
    </source>
</evidence>
<dbReference type="SUPFAM" id="SSF109998">
    <property type="entry name" value="Triger factor/SurA peptide-binding domain-like"/>
    <property type="match status" value="1"/>
</dbReference>
<evidence type="ECO:0000313" key="8">
    <source>
        <dbReference type="Proteomes" id="UP000675121"/>
    </source>
</evidence>
<dbReference type="PROSITE" id="PS50198">
    <property type="entry name" value="PPIC_PPIASE_2"/>
    <property type="match status" value="1"/>
</dbReference>